<dbReference type="Gene3D" id="3.30.200.20">
    <property type="entry name" value="Phosphorylase Kinase, domain 1"/>
    <property type="match status" value="1"/>
</dbReference>
<dbReference type="InterPro" id="IPR017441">
    <property type="entry name" value="Protein_kinase_ATP_BS"/>
</dbReference>
<evidence type="ECO:0000256" key="6">
    <source>
        <dbReference type="ARBA" id="ARBA00022840"/>
    </source>
</evidence>
<comment type="caution">
    <text evidence="12">The sequence shown here is derived from an EMBL/GenBank/DDBJ whole genome shotgun (WGS) entry which is preliminary data.</text>
</comment>
<dbReference type="EMBL" id="JABCKV010000012">
    <property type="protein sequence ID" value="KAG5647165.1"/>
    <property type="molecule type" value="Genomic_DNA"/>
</dbReference>
<dbReference type="SUPFAM" id="SSF56112">
    <property type="entry name" value="Protein kinase-like (PK-like)"/>
    <property type="match status" value="1"/>
</dbReference>
<dbReference type="Pfam" id="PF00069">
    <property type="entry name" value="Pkinase"/>
    <property type="match status" value="1"/>
</dbReference>
<dbReference type="InterPro" id="IPR011009">
    <property type="entry name" value="Kinase-like_dom_sf"/>
</dbReference>
<evidence type="ECO:0000256" key="5">
    <source>
        <dbReference type="ARBA" id="ARBA00022777"/>
    </source>
</evidence>
<accession>A0A9P7GD49</accession>
<dbReference type="PANTHER" id="PTHR24356:SF1">
    <property type="entry name" value="SERINE_THREONINE-PROTEIN KINASE GREATWALL"/>
    <property type="match status" value="1"/>
</dbReference>
<evidence type="ECO:0000259" key="11">
    <source>
        <dbReference type="PROSITE" id="PS50011"/>
    </source>
</evidence>
<reference evidence="12" key="2">
    <citation type="submission" date="2021-10" db="EMBL/GenBank/DDBJ databases">
        <title>Phylogenomics reveals ancestral predisposition of the termite-cultivated fungus Termitomyces towards a domesticated lifestyle.</title>
        <authorList>
            <person name="Auxier B."/>
            <person name="Grum-Grzhimaylo A."/>
            <person name="Cardenas M.E."/>
            <person name="Lodge J.D."/>
            <person name="Laessoe T."/>
            <person name="Pedersen O."/>
            <person name="Smith M.E."/>
            <person name="Kuyper T.W."/>
            <person name="Franco-Molano E.A."/>
            <person name="Baroni T.J."/>
            <person name="Aanen D.K."/>
        </authorList>
    </citation>
    <scope>NUCLEOTIDE SEQUENCE</scope>
    <source>
        <strain evidence="12">AP01</strain>
        <tissue evidence="12">Mycelium</tissue>
    </source>
</reference>
<feature type="domain" description="Protein kinase" evidence="11">
    <location>
        <begin position="26"/>
        <end position="301"/>
    </location>
</feature>
<comment type="catalytic activity">
    <reaction evidence="8">
        <text>L-seryl-[protein] + ATP = O-phospho-L-seryl-[protein] + ADP + H(+)</text>
        <dbReference type="Rhea" id="RHEA:17989"/>
        <dbReference type="Rhea" id="RHEA-COMP:9863"/>
        <dbReference type="Rhea" id="RHEA-COMP:11604"/>
        <dbReference type="ChEBI" id="CHEBI:15378"/>
        <dbReference type="ChEBI" id="CHEBI:29999"/>
        <dbReference type="ChEBI" id="CHEBI:30616"/>
        <dbReference type="ChEBI" id="CHEBI:83421"/>
        <dbReference type="ChEBI" id="CHEBI:456216"/>
        <dbReference type="EC" id="2.7.11.1"/>
    </reaction>
</comment>
<evidence type="ECO:0000313" key="12">
    <source>
        <dbReference type="EMBL" id="KAG5647165.1"/>
    </source>
</evidence>
<evidence type="ECO:0000256" key="3">
    <source>
        <dbReference type="ARBA" id="ARBA00022679"/>
    </source>
</evidence>
<gene>
    <name evidence="12" type="ORF">DXG03_001120</name>
</gene>
<evidence type="ECO:0000256" key="8">
    <source>
        <dbReference type="ARBA" id="ARBA00048679"/>
    </source>
</evidence>
<dbReference type="AlphaFoldDB" id="A0A9P7GD49"/>
<dbReference type="InterPro" id="IPR000719">
    <property type="entry name" value="Prot_kinase_dom"/>
</dbReference>
<proteinExistence type="predicted"/>
<organism evidence="12 13">
    <name type="scientific">Asterophora parasitica</name>
    <dbReference type="NCBI Taxonomy" id="117018"/>
    <lineage>
        <taxon>Eukaryota</taxon>
        <taxon>Fungi</taxon>
        <taxon>Dikarya</taxon>
        <taxon>Basidiomycota</taxon>
        <taxon>Agaricomycotina</taxon>
        <taxon>Agaricomycetes</taxon>
        <taxon>Agaricomycetidae</taxon>
        <taxon>Agaricales</taxon>
        <taxon>Tricholomatineae</taxon>
        <taxon>Lyophyllaceae</taxon>
        <taxon>Asterophora</taxon>
    </lineage>
</organism>
<keyword evidence="5" id="KW-0418">Kinase</keyword>
<dbReference type="EC" id="2.7.11.1" evidence="1"/>
<comment type="catalytic activity">
    <reaction evidence="7">
        <text>L-threonyl-[protein] + ATP = O-phospho-L-threonyl-[protein] + ADP + H(+)</text>
        <dbReference type="Rhea" id="RHEA:46608"/>
        <dbReference type="Rhea" id="RHEA-COMP:11060"/>
        <dbReference type="Rhea" id="RHEA-COMP:11605"/>
        <dbReference type="ChEBI" id="CHEBI:15378"/>
        <dbReference type="ChEBI" id="CHEBI:30013"/>
        <dbReference type="ChEBI" id="CHEBI:30616"/>
        <dbReference type="ChEBI" id="CHEBI:61977"/>
        <dbReference type="ChEBI" id="CHEBI:456216"/>
        <dbReference type="EC" id="2.7.11.1"/>
    </reaction>
</comment>
<evidence type="ECO:0000256" key="4">
    <source>
        <dbReference type="ARBA" id="ARBA00022741"/>
    </source>
</evidence>
<keyword evidence="4 9" id="KW-0547">Nucleotide-binding</keyword>
<dbReference type="PROSITE" id="PS00107">
    <property type="entry name" value="PROTEIN_KINASE_ATP"/>
    <property type="match status" value="1"/>
</dbReference>
<feature type="compositionally biased region" description="Basic and acidic residues" evidence="10">
    <location>
        <begin position="532"/>
        <end position="543"/>
    </location>
</feature>
<keyword evidence="3" id="KW-0808">Transferase</keyword>
<evidence type="ECO:0000256" key="9">
    <source>
        <dbReference type="PROSITE-ProRule" id="PRU10141"/>
    </source>
</evidence>
<protein>
    <recommendedName>
        <fullName evidence="1">non-specific serine/threonine protein kinase</fullName>
        <ecNumber evidence="1">2.7.11.1</ecNumber>
    </recommendedName>
</protein>
<sequence length="939" mass="100841">MSSSSSSRSPSQVSRPAVRPRKLGDYAISRRIGGGFGGQVYQARDVVTEREVAIKVIPKSKASVDLVVAEQETQAALDHQTDSPSFLLPLLTSFHDEENFYLVTVRSHVARSFESLILFAKEYLGGLDLASHIGGATRFDEGRVRQLAAELVVTLQQLRDARVIHRDIKPGNILFTPDGHMRLTDFGLSKRFATSDVNTTATEVLGTSGYISAAVHKGDAYSYEVDIHAAGVILYQMATLRLPFGGRAPSPAEMQASVLDGNVTFKKTDRVVPVLQNLLRGMMGQGESQFTLNEMKAHPYFNNVPWKAVARQTMVMDWKPRLARSSGRFTGPPVSCGASYVGRDDPYPRFSYISPSLLVQRTLPGPGQKASRRISALVDTVTRRNVMPPTKSSKASAPLMRTPVVFERIPESSAIKPMVVAPAVASSLRRPASSTAADLLATPKVIPPGKSANPLVSSSPTAISHALDPVAVAWPSPTSSDASTVEAETPAPERCVKPKPSTKPACKSRDSVIKTGHPAPSRTSSRPPLGEKTNKPSRAENARRPAPPSSRGSAPRKSSAKENVPLGRPKANTTTRTVARITHTPRDLLTQNEAKIGEVCDGPHGGHESKPDTGHIKCIEEGPLLLATIPMELDPAEATSEVVEIDSLAASPVKIEASDSVSPLDRMLADISLWADTSDCDALDDVDSFHLMIAPLTLDPLAAICDSVELKPLATLAPTPEKLAITDVGSPLDKMLAQLALSVDLSVSQPEESWCPSVAEAFAIPARSPEETHARKRSSGIRPLMLPALVSARTPDVPPPPPSAPPPFSAPPPPPSLPVAGLRPFILGTHTLTGESRDKRYSSPTSLTAKEDIKTHTSDALARARSEVYERVKDGNFPSARDVSPSVSSRWTTAMHYDGGLPVSASTSDGGLVKSTRRRWIHLKMACGRLRTRMTTKLS</sequence>
<name>A0A9P7GD49_9AGAR</name>
<feature type="region of interest" description="Disordered" evidence="10">
    <location>
        <begin position="474"/>
        <end position="578"/>
    </location>
</feature>
<feature type="binding site" evidence="9">
    <location>
        <position position="55"/>
    </location>
    <ligand>
        <name>ATP</name>
        <dbReference type="ChEBI" id="CHEBI:30616"/>
    </ligand>
</feature>
<reference evidence="12" key="1">
    <citation type="submission" date="2020-07" db="EMBL/GenBank/DDBJ databases">
        <authorList>
            <person name="Nieuwenhuis M."/>
            <person name="Van De Peppel L.J.J."/>
        </authorList>
    </citation>
    <scope>NUCLEOTIDE SEQUENCE</scope>
    <source>
        <strain evidence="12">AP01</strain>
        <tissue evidence="12">Mycelium</tissue>
    </source>
</reference>
<keyword evidence="13" id="KW-1185">Reference proteome</keyword>
<evidence type="ECO:0000256" key="2">
    <source>
        <dbReference type="ARBA" id="ARBA00022527"/>
    </source>
</evidence>
<keyword evidence="2" id="KW-0723">Serine/threonine-protein kinase</keyword>
<evidence type="ECO:0000256" key="1">
    <source>
        <dbReference type="ARBA" id="ARBA00012513"/>
    </source>
</evidence>
<dbReference type="OrthoDB" id="68483at2759"/>
<feature type="region of interest" description="Disordered" evidence="10">
    <location>
        <begin position="791"/>
        <end position="822"/>
    </location>
</feature>
<dbReference type="PANTHER" id="PTHR24356">
    <property type="entry name" value="SERINE/THREONINE-PROTEIN KINASE"/>
    <property type="match status" value="1"/>
</dbReference>
<evidence type="ECO:0000256" key="7">
    <source>
        <dbReference type="ARBA" id="ARBA00047899"/>
    </source>
</evidence>
<feature type="compositionally biased region" description="Pro residues" evidence="10">
    <location>
        <begin position="796"/>
        <end position="817"/>
    </location>
</feature>
<dbReference type="PROSITE" id="PS50011">
    <property type="entry name" value="PROTEIN_KINASE_DOM"/>
    <property type="match status" value="1"/>
</dbReference>
<dbReference type="InterPro" id="IPR008271">
    <property type="entry name" value="Ser/Thr_kinase_AS"/>
</dbReference>
<keyword evidence="6 9" id="KW-0067">ATP-binding</keyword>
<dbReference type="Gene3D" id="1.10.510.10">
    <property type="entry name" value="Transferase(Phosphotransferase) domain 1"/>
    <property type="match status" value="1"/>
</dbReference>
<dbReference type="InterPro" id="IPR050236">
    <property type="entry name" value="Ser_Thr_kinase_AGC"/>
</dbReference>
<dbReference type="Proteomes" id="UP000775547">
    <property type="component" value="Unassembled WGS sequence"/>
</dbReference>
<evidence type="ECO:0000313" key="13">
    <source>
        <dbReference type="Proteomes" id="UP000775547"/>
    </source>
</evidence>
<evidence type="ECO:0000256" key="10">
    <source>
        <dbReference type="SAM" id="MobiDB-lite"/>
    </source>
</evidence>
<dbReference type="SMART" id="SM00220">
    <property type="entry name" value="S_TKc"/>
    <property type="match status" value="1"/>
</dbReference>
<dbReference type="GO" id="GO:0005524">
    <property type="term" value="F:ATP binding"/>
    <property type="evidence" value="ECO:0007669"/>
    <property type="project" value="UniProtKB-UniRule"/>
</dbReference>
<dbReference type="GO" id="GO:0004674">
    <property type="term" value="F:protein serine/threonine kinase activity"/>
    <property type="evidence" value="ECO:0007669"/>
    <property type="project" value="UniProtKB-KW"/>
</dbReference>
<dbReference type="PROSITE" id="PS00108">
    <property type="entry name" value="PROTEIN_KINASE_ST"/>
    <property type="match status" value="1"/>
</dbReference>